<comment type="subcellular location">
    <subcellularLocation>
        <location evidence="8">Cytoplasm</location>
    </subcellularLocation>
</comment>
<dbReference type="GO" id="GO:0005829">
    <property type="term" value="C:cytosol"/>
    <property type="evidence" value="ECO:0007669"/>
    <property type="project" value="TreeGrafter"/>
</dbReference>
<dbReference type="InterPro" id="IPR002792">
    <property type="entry name" value="TRAM_dom"/>
</dbReference>
<dbReference type="InterPro" id="IPR006638">
    <property type="entry name" value="Elp3/MiaA/NifB-like_rSAM"/>
</dbReference>
<dbReference type="RefSeq" id="WP_003956940.1">
    <property type="nucleotide sequence ID" value="NZ_CM000913.1"/>
</dbReference>
<keyword evidence="7 8" id="KW-0411">Iron-sulfur</keyword>
<dbReference type="SFLD" id="SFLDF00274">
    <property type="entry name" value="ribosomal_protein_S12_methylth"/>
    <property type="match status" value="1"/>
</dbReference>
<dbReference type="Gene3D" id="3.40.50.12160">
    <property type="entry name" value="Methylthiotransferase, N-terminal domain"/>
    <property type="match status" value="1"/>
</dbReference>
<dbReference type="InterPro" id="IPR012340">
    <property type="entry name" value="NA-bd_OB-fold"/>
</dbReference>
<name>B5GYD1_STRCL</name>
<dbReference type="EC" id="2.8.4.4" evidence="8"/>
<organism evidence="9 10">
    <name type="scientific">Streptomyces clavuligerus</name>
    <dbReference type="NCBI Taxonomy" id="1901"/>
    <lineage>
        <taxon>Bacteria</taxon>
        <taxon>Bacillati</taxon>
        <taxon>Actinomycetota</taxon>
        <taxon>Actinomycetes</taxon>
        <taxon>Kitasatosporales</taxon>
        <taxon>Streptomycetaceae</taxon>
        <taxon>Streptomyces</taxon>
    </lineage>
</organism>
<dbReference type="eggNOG" id="COG0621">
    <property type="taxonomic scope" value="Bacteria"/>
</dbReference>
<dbReference type="InterPro" id="IPR058240">
    <property type="entry name" value="rSAM_sf"/>
</dbReference>
<dbReference type="KEGG" id="sclf:BB341_05695"/>
<feature type="binding site" evidence="8">
    <location>
        <position position="14"/>
    </location>
    <ligand>
        <name>[4Fe-4S] cluster</name>
        <dbReference type="ChEBI" id="CHEBI:49883"/>
        <label>1</label>
    </ligand>
</feature>
<dbReference type="FunFam" id="3.80.30.20:FF:000001">
    <property type="entry name" value="tRNA-2-methylthio-N(6)-dimethylallyladenosine synthase 2"/>
    <property type="match status" value="1"/>
</dbReference>
<dbReference type="PROSITE" id="PS50926">
    <property type="entry name" value="TRAM"/>
    <property type="match status" value="1"/>
</dbReference>
<dbReference type="NCBIfam" id="TIGR01125">
    <property type="entry name" value="30S ribosomal protein S12 methylthiotransferase RimO"/>
    <property type="match status" value="1"/>
</dbReference>
<dbReference type="InterPro" id="IPR038135">
    <property type="entry name" value="Methylthiotransferase_N_sf"/>
</dbReference>
<keyword evidence="4 8" id="KW-0949">S-adenosyl-L-methionine</keyword>
<dbReference type="PANTHER" id="PTHR43837">
    <property type="entry name" value="RIBOSOMAL PROTEIN S12 METHYLTHIOTRANSFERASE RIMO"/>
    <property type="match status" value="1"/>
</dbReference>
<dbReference type="PANTHER" id="PTHR43837:SF1">
    <property type="entry name" value="RIBOSOMAL PROTEIN US12 METHYLTHIOTRANSFERASE RIMO"/>
    <property type="match status" value="1"/>
</dbReference>
<dbReference type="SFLD" id="SFLDG01061">
    <property type="entry name" value="methylthiotransferase"/>
    <property type="match status" value="1"/>
</dbReference>
<evidence type="ECO:0000313" key="9">
    <source>
        <dbReference type="EMBL" id="EFG09713.1"/>
    </source>
</evidence>
<evidence type="ECO:0000256" key="7">
    <source>
        <dbReference type="ARBA" id="ARBA00023014"/>
    </source>
</evidence>
<feature type="binding site" evidence="8">
    <location>
        <position position="202"/>
    </location>
    <ligand>
        <name>[4Fe-4S] cluster</name>
        <dbReference type="ChEBI" id="CHEBI:49883"/>
        <label>2</label>
        <note>4Fe-4S-S-AdoMet</note>
    </ligand>
</feature>
<dbReference type="SMART" id="SM00729">
    <property type="entry name" value="Elp3"/>
    <property type="match status" value="1"/>
</dbReference>
<dbReference type="InterPro" id="IPR023404">
    <property type="entry name" value="rSAM_horseshoe"/>
</dbReference>
<accession>B5GYD1</accession>
<dbReference type="GeneID" id="93728903"/>
<comment type="similarity">
    <text evidence="8">Belongs to the methylthiotransferase family. RimO subfamily.</text>
</comment>
<dbReference type="Pfam" id="PF18693">
    <property type="entry name" value="TRAM_2"/>
    <property type="match status" value="1"/>
</dbReference>
<dbReference type="SFLD" id="SFLDS00029">
    <property type="entry name" value="Radical_SAM"/>
    <property type="match status" value="1"/>
</dbReference>
<dbReference type="GO" id="GO:0051539">
    <property type="term" value="F:4 iron, 4 sulfur cluster binding"/>
    <property type="evidence" value="ECO:0007669"/>
    <property type="project" value="UniProtKB-UniRule"/>
</dbReference>
<keyword evidence="5 8" id="KW-0479">Metal-binding</keyword>
<dbReference type="InterPro" id="IPR020612">
    <property type="entry name" value="Methylthiotransferase_CS"/>
</dbReference>
<dbReference type="PROSITE" id="PS51918">
    <property type="entry name" value="RADICAL_SAM"/>
    <property type="match status" value="1"/>
</dbReference>
<sequence>MPERRTVALVTLGCARNEVDSEELAGRLAADGWQLVEDAADADVAVVNTCGFVEAAKKDSVDALLEANDLKDHGRTQAVVAVGCMAERYGKELAEALPEADGVLGFDDYADISDRLQTILSGGIHASHTPRDRRKLLPLSPAERQSATGVALPGHGDAAPAPIVDLPEGVAPESGPRAPLRRRLGSSPVASVKLASGCDRRCSFCAIPSFRGSFISRRPSDVLGETRWLAEQGVKEVMLVSENNTSYGKDLGDIRLLETLLPELAAVDGIERVRVSYLQPAEMRPGLIDVLTSTPKIAPYFDLSFQHSAPDVLRSMRRFGDTERFLELLETIRSKAPQAGVRSNFIVGFPGESEADFAELERFLTHARLDAIGVFGYSDEDGTEAAGYGNKLDEDVVAERLAHLSRLAEELTAQRAEERVGETLEVLVESVDAEDGAVGRAAHQAPETDGQILFTASEGLVPGRMVVAKAVGAEGVDLLADHCEDVRTGGGTPGEEAGR</sequence>
<comment type="catalytic activity">
    <reaction evidence="8">
        <text>L-aspartate(89)-[ribosomal protein uS12]-hydrogen + (sulfur carrier)-SH + AH2 + 2 S-adenosyl-L-methionine = 3-methylsulfanyl-L-aspartate(89)-[ribosomal protein uS12]-hydrogen + (sulfur carrier)-H + 5'-deoxyadenosine + L-methionine + A + S-adenosyl-L-homocysteine + 2 H(+)</text>
        <dbReference type="Rhea" id="RHEA:37087"/>
        <dbReference type="Rhea" id="RHEA-COMP:10460"/>
        <dbReference type="Rhea" id="RHEA-COMP:10461"/>
        <dbReference type="Rhea" id="RHEA-COMP:14737"/>
        <dbReference type="Rhea" id="RHEA-COMP:14739"/>
        <dbReference type="ChEBI" id="CHEBI:13193"/>
        <dbReference type="ChEBI" id="CHEBI:15378"/>
        <dbReference type="ChEBI" id="CHEBI:17319"/>
        <dbReference type="ChEBI" id="CHEBI:17499"/>
        <dbReference type="ChEBI" id="CHEBI:29917"/>
        <dbReference type="ChEBI" id="CHEBI:29961"/>
        <dbReference type="ChEBI" id="CHEBI:57844"/>
        <dbReference type="ChEBI" id="CHEBI:57856"/>
        <dbReference type="ChEBI" id="CHEBI:59789"/>
        <dbReference type="ChEBI" id="CHEBI:64428"/>
        <dbReference type="ChEBI" id="CHEBI:73599"/>
        <dbReference type="EC" id="2.8.4.4"/>
    </reaction>
</comment>
<feature type="binding site" evidence="8">
    <location>
        <position position="84"/>
    </location>
    <ligand>
        <name>[4Fe-4S] cluster</name>
        <dbReference type="ChEBI" id="CHEBI:49883"/>
        <label>1</label>
    </ligand>
</feature>
<feature type="binding site" evidence="8">
    <location>
        <position position="205"/>
    </location>
    <ligand>
        <name>[4Fe-4S] cluster</name>
        <dbReference type="ChEBI" id="CHEBI:49883"/>
        <label>2</label>
        <note>4Fe-4S-S-AdoMet</note>
    </ligand>
</feature>
<comment type="cofactor">
    <cofactor evidence="8">
        <name>[4Fe-4S] cluster</name>
        <dbReference type="ChEBI" id="CHEBI:49883"/>
    </cofactor>
    <text evidence="8">Binds 2 [4Fe-4S] clusters. One cluster is coordinated with 3 cysteines and an exchangeable S-adenosyl-L-methionine.</text>
</comment>
<dbReference type="InterPro" id="IPR013848">
    <property type="entry name" value="Methylthiotransferase_N"/>
</dbReference>
<dbReference type="CDD" id="cd01335">
    <property type="entry name" value="Radical_SAM"/>
    <property type="match status" value="1"/>
</dbReference>
<evidence type="ECO:0000313" key="10">
    <source>
        <dbReference type="Proteomes" id="UP000002357"/>
    </source>
</evidence>
<feature type="binding site" evidence="8">
    <location>
        <position position="198"/>
    </location>
    <ligand>
        <name>[4Fe-4S] cluster</name>
        <dbReference type="ChEBI" id="CHEBI:49883"/>
        <label>2</label>
        <note>4Fe-4S-S-AdoMet</note>
    </ligand>
</feature>
<protein>
    <recommendedName>
        <fullName evidence="8">Ribosomal protein uS12 methylthiotransferase RimO</fullName>
        <shortName evidence="8">uS12 MTTase</shortName>
        <shortName evidence="8">uS12 methylthiotransferase</shortName>
        <ecNumber evidence="8">2.8.4.4</ecNumber>
    </recommendedName>
    <alternativeName>
        <fullName evidence="8">Ribosomal protein uS12 (aspartate-C(3))-methylthiotransferase</fullName>
    </alternativeName>
    <alternativeName>
        <fullName evidence="8">Ribosome maturation factor RimO</fullName>
    </alternativeName>
</protein>
<evidence type="ECO:0000256" key="4">
    <source>
        <dbReference type="ARBA" id="ARBA00022691"/>
    </source>
</evidence>
<dbReference type="InterPro" id="IPR005840">
    <property type="entry name" value="Ribosomal_uS12_MeSTrfase_RimO"/>
</dbReference>
<evidence type="ECO:0000256" key="3">
    <source>
        <dbReference type="ARBA" id="ARBA00022679"/>
    </source>
</evidence>
<keyword evidence="3 8" id="KW-0808">Transferase</keyword>
<keyword evidence="2 8" id="KW-0963">Cytoplasm</keyword>
<dbReference type="NCBIfam" id="TIGR00089">
    <property type="entry name" value="MiaB/RimO family radical SAM methylthiotransferase"/>
    <property type="match status" value="1"/>
</dbReference>
<reference evidence="9 10" key="1">
    <citation type="journal article" date="2010" name="Genome Biol. Evol.">
        <title>The sequence of a 1.8-mb bacterial linear plasmid reveals a rich evolutionary reservoir of secondary metabolic pathways.</title>
        <authorList>
            <person name="Medema M.H."/>
            <person name="Trefzer A."/>
            <person name="Kovalchuk A."/>
            <person name="van den Berg M."/>
            <person name="Mueller U."/>
            <person name="Heijne W."/>
            <person name="Wu L."/>
            <person name="Alam M.T."/>
            <person name="Ronning C.M."/>
            <person name="Nierman W.C."/>
            <person name="Bovenberg R.A.L."/>
            <person name="Breitling R."/>
            <person name="Takano E."/>
        </authorList>
    </citation>
    <scope>NUCLEOTIDE SEQUENCE [LARGE SCALE GENOMIC DNA]</scope>
    <source>
        <strain evidence="10">ATCC 27064 / DSM 738 / JCM 4710 / NBRC 13307 / NCIMB 12785 / NRRL 3585 / VKM Ac-602</strain>
    </source>
</reference>
<dbReference type="Pfam" id="PF04055">
    <property type="entry name" value="Radical_SAM"/>
    <property type="match status" value="1"/>
</dbReference>
<dbReference type="SUPFAM" id="SSF102114">
    <property type="entry name" value="Radical SAM enzymes"/>
    <property type="match status" value="1"/>
</dbReference>
<dbReference type="HAMAP" id="MF_01865">
    <property type="entry name" value="MTTase_RimO"/>
    <property type="match status" value="1"/>
</dbReference>
<dbReference type="Gene3D" id="2.40.50.140">
    <property type="entry name" value="Nucleic acid-binding proteins"/>
    <property type="match status" value="1"/>
</dbReference>
<proteinExistence type="inferred from homology"/>
<dbReference type="Pfam" id="PF00919">
    <property type="entry name" value="UPF0004"/>
    <property type="match status" value="1"/>
</dbReference>
<dbReference type="AlphaFoldDB" id="B5GYD1"/>
<dbReference type="GO" id="GO:0046872">
    <property type="term" value="F:metal ion binding"/>
    <property type="evidence" value="ECO:0007669"/>
    <property type="project" value="UniProtKB-KW"/>
</dbReference>
<dbReference type="SFLD" id="SFLDG01082">
    <property type="entry name" value="B12-binding_domain_containing"/>
    <property type="match status" value="1"/>
</dbReference>
<dbReference type="GO" id="GO:0035599">
    <property type="term" value="F:aspartic acid methylthiotransferase activity"/>
    <property type="evidence" value="ECO:0007669"/>
    <property type="project" value="TreeGrafter"/>
</dbReference>
<keyword evidence="10" id="KW-1185">Reference proteome</keyword>
<evidence type="ECO:0000256" key="8">
    <source>
        <dbReference type="HAMAP-Rule" id="MF_01865"/>
    </source>
</evidence>
<dbReference type="InterPro" id="IPR005839">
    <property type="entry name" value="Methylthiotransferase"/>
</dbReference>
<comment type="function">
    <text evidence="8">Catalyzes the methylthiolation of an aspartic acid residue of ribosomal protein uS12.</text>
</comment>
<dbReference type="Proteomes" id="UP000002357">
    <property type="component" value="Chromosome"/>
</dbReference>
<dbReference type="FunFam" id="3.40.50.12160:FF:000007">
    <property type="entry name" value="Ribosomal protein S12 methylthiotransferase RimO"/>
    <property type="match status" value="1"/>
</dbReference>
<evidence type="ECO:0000256" key="1">
    <source>
        <dbReference type="ARBA" id="ARBA00022485"/>
    </source>
</evidence>
<dbReference type="OrthoDB" id="9805215at2"/>
<evidence type="ECO:0000256" key="2">
    <source>
        <dbReference type="ARBA" id="ARBA00022490"/>
    </source>
</evidence>
<dbReference type="GO" id="GO:0103039">
    <property type="term" value="F:protein methylthiotransferase activity"/>
    <property type="evidence" value="ECO:0007669"/>
    <property type="project" value="UniProtKB-EC"/>
</dbReference>
<dbReference type="PROSITE" id="PS51449">
    <property type="entry name" value="MTTASE_N"/>
    <property type="match status" value="1"/>
</dbReference>
<evidence type="ECO:0000256" key="5">
    <source>
        <dbReference type="ARBA" id="ARBA00022723"/>
    </source>
</evidence>
<gene>
    <name evidence="8" type="primary">rimO</name>
    <name evidence="9" type="ORF">SCLAV_4641</name>
</gene>
<dbReference type="Gene3D" id="3.80.30.20">
    <property type="entry name" value="tm_1862 like domain"/>
    <property type="match status" value="1"/>
</dbReference>
<dbReference type="GO" id="GO:0035600">
    <property type="term" value="P:tRNA methylthiolation"/>
    <property type="evidence" value="ECO:0007669"/>
    <property type="project" value="UniProtKB-ARBA"/>
</dbReference>
<dbReference type="STRING" id="1901.BB341_05695"/>
<evidence type="ECO:0000256" key="6">
    <source>
        <dbReference type="ARBA" id="ARBA00023004"/>
    </source>
</evidence>
<feature type="binding site" evidence="8">
    <location>
        <position position="50"/>
    </location>
    <ligand>
        <name>[4Fe-4S] cluster</name>
        <dbReference type="ChEBI" id="CHEBI:49883"/>
        <label>1</label>
    </ligand>
</feature>
<dbReference type="InterPro" id="IPR007197">
    <property type="entry name" value="rSAM"/>
</dbReference>
<keyword evidence="6 8" id="KW-0408">Iron</keyword>
<dbReference type="EMBL" id="CM000913">
    <property type="protein sequence ID" value="EFG09713.1"/>
    <property type="molecule type" value="Genomic_DNA"/>
</dbReference>
<keyword evidence="1 8" id="KW-0004">4Fe-4S</keyword>
<dbReference type="PROSITE" id="PS01278">
    <property type="entry name" value="MTTASE_RADICAL"/>
    <property type="match status" value="1"/>
</dbReference>